<sequence length="176" mass="20100">MGFEDDPEANIKPKNGFASSNGGPKTSQKQQKRRFFGSKSPQDPKVAKNMNTSFCEHTWDVDRCEGFFKDSNINVRNPEQSKGLTKSQAEHLLEKHGPNELPKPKEMSDLELFLRQFLNLLWVVLAIASTLTLAGFFANTSDLTSLWVTIILYVMIVVMCFISFYQEREARRVTFN</sequence>
<comment type="subcellular location">
    <subcellularLocation>
        <location evidence="1">Cell membrane</location>
        <topology evidence="1">Multi-pass membrane protein</topology>
    </subcellularLocation>
</comment>
<dbReference type="GO" id="GO:1990573">
    <property type="term" value="P:potassium ion import across plasma membrane"/>
    <property type="evidence" value="ECO:0007669"/>
    <property type="project" value="TreeGrafter"/>
</dbReference>
<dbReference type="GO" id="GO:1902600">
    <property type="term" value="P:proton transmembrane transport"/>
    <property type="evidence" value="ECO:0007669"/>
    <property type="project" value="TreeGrafter"/>
</dbReference>
<feature type="transmembrane region" description="Helical" evidence="4">
    <location>
        <begin position="144"/>
        <end position="165"/>
    </location>
</feature>
<dbReference type="InterPro" id="IPR023298">
    <property type="entry name" value="ATPase_P-typ_TM_dom_sf"/>
</dbReference>
<dbReference type="GO" id="GO:0036376">
    <property type="term" value="P:sodium ion export across plasma membrane"/>
    <property type="evidence" value="ECO:0007669"/>
    <property type="project" value="TreeGrafter"/>
</dbReference>
<dbReference type="GO" id="GO:0005886">
    <property type="term" value="C:plasma membrane"/>
    <property type="evidence" value="ECO:0007669"/>
    <property type="project" value="UniProtKB-SubCell"/>
</dbReference>
<dbReference type="Proteomes" id="UP000887540">
    <property type="component" value="Unplaced"/>
</dbReference>
<evidence type="ECO:0000256" key="1">
    <source>
        <dbReference type="ARBA" id="ARBA00004651"/>
    </source>
</evidence>
<evidence type="ECO:0000256" key="4">
    <source>
        <dbReference type="SAM" id="Phobius"/>
    </source>
</evidence>
<proteinExistence type="predicted"/>
<protein>
    <submittedName>
        <fullName evidence="7">Cation-transporting P-type ATPase N-terminal domain-containing protein</fullName>
    </submittedName>
</protein>
<organism evidence="6 7">
    <name type="scientific">Acrobeloides nanus</name>
    <dbReference type="NCBI Taxonomy" id="290746"/>
    <lineage>
        <taxon>Eukaryota</taxon>
        <taxon>Metazoa</taxon>
        <taxon>Ecdysozoa</taxon>
        <taxon>Nematoda</taxon>
        <taxon>Chromadorea</taxon>
        <taxon>Rhabditida</taxon>
        <taxon>Tylenchina</taxon>
        <taxon>Cephalobomorpha</taxon>
        <taxon>Cephaloboidea</taxon>
        <taxon>Cephalobidae</taxon>
        <taxon>Acrobeloides</taxon>
    </lineage>
</organism>
<dbReference type="WBParaSite" id="ACRNAN_Path_1069.g4095.t1">
    <property type="protein sequence ID" value="ACRNAN_Path_1069.g4095.t1"/>
    <property type="gene ID" value="ACRNAN_Path_1069.g4095"/>
</dbReference>
<accession>A0A914BV26</accession>
<feature type="region of interest" description="Disordered" evidence="3">
    <location>
        <begin position="1"/>
        <end position="48"/>
    </location>
</feature>
<feature type="compositionally biased region" description="Polar residues" evidence="3">
    <location>
        <begin position="17"/>
        <end position="29"/>
    </location>
</feature>
<dbReference type="SMART" id="SM00831">
    <property type="entry name" value="Cation_ATPase_N"/>
    <property type="match status" value="1"/>
</dbReference>
<evidence type="ECO:0000313" key="6">
    <source>
        <dbReference type="Proteomes" id="UP000887540"/>
    </source>
</evidence>
<keyword evidence="4" id="KW-0812">Transmembrane</keyword>
<dbReference type="GO" id="GO:0030007">
    <property type="term" value="P:intracellular potassium ion homeostasis"/>
    <property type="evidence" value="ECO:0007669"/>
    <property type="project" value="TreeGrafter"/>
</dbReference>
<keyword evidence="4" id="KW-1133">Transmembrane helix</keyword>
<evidence type="ECO:0000256" key="3">
    <source>
        <dbReference type="SAM" id="MobiDB-lite"/>
    </source>
</evidence>
<dbReference type="GO" id="GO:0005391">
    <property type="term" value="F:P-type sodium:potassium-exchanging transporter activity"/>
    <property type="evidence" value="ECO:0007669"/>
    <property type="project" value="TreeGrafter"/>
</dbReference>
<evidence type="ECO:0000256" key="2">
    <source>
        <dbReference type="ARBA" id="ARBA00022475"/>
    </source>
</evidence>
<name>A0A914BV26_9BILA</name>
<feature type="domain" description="Cation-transporting P-type ATPase N-terminal" evidence="5">
    <location>
        <begin position="55"/>
        <end position="137"/>
    </location>
</feature>
<dbReference type="InterPro" id="IPR004014">
    <property type="entry name" value="ATPase_P-typ_cation-transptr_N"/>
</dbReference>
<dbReference type="Gene3D" id="1.20.1110.10">
    <property type="entry name" value="Calcium-transporting ATPase, transmembrane domain"/>
    <property type="match status" value="1"/>
</dbReference>
<dbReference type="SUPFAM" id="SSF81665">
    <property type="entry name" value="Calcium ATPase, transmembrane domain M"/>
    <property type="match status" value="1"/>
</dbReference>
<dbReference type="Gene3D" id="2.70.150.10">
    <property type="entry name" value="Calcium-transporting ATPase, cytoplasmic transduction domain A"/>
    <property type="match status" value="1"/>
</dbReference>
<dbReference type="PANTHER" id="PTHR43294:SF21">
    <property type="entry name" value="CATION TRANSPORTING ATPASE"/>
    <property type="match status" value="1"/>
</dbReference>
<dbReference type="PANTHER" id="PTHR43294">
    <property type="entry name" value="SODIUM/POTASSIUM-TRANSPORTING ATPASE SUBUNIT ALPHA"/>
    <property type="match status" value="1"/>
</dbReference>
<dbReference type="InterPro" id="IPR050510">
    <property type="entry name" value="Cation_transp_ATPase_P-type"/>
</dbReference>
<reference evidence="7" key="1">
    <citation type="submission" date="2022-11" db="UniProtKB">
        <authorList>
            <consortium name="WormBaseParasite"/>
        </authorList>
    </citation>
    <scope>IDENTIFICATION</scope>
</reference>
<keyword evidence="6" id="KW-1185">Reference proteome</keyword>
<evidence type="ECO:0000313" key="7">
    <source>
        <dbReference type="WBParaSite" id="ACRNAN_Path_1069.g4095.t1"/>
    </source>
</evidence>
<evidence type="ECO:0000259" key="5">
    <source>
        <dbReference type="SMART" id="SM00831"/>
    </source>
</evidence>
<dbReference type="GO" id="GO:0006883">
    <property type="term" value="P:intracellular sodium ion homeostasis"/>
    <property type="evidence" value="ECO:0007669"/>
    <property type="project" value="TreeGrafter"/>
</dbReference>
<keyword evidence="2" id="KW-1003">Cell membrane</keyword>
<keyword evidence="4" id="KW-0472">Membrane</keyword>
<feature type="transmembrane region" description="Helical" evidence="4">
    <location>
        <begin position="117"/>
        <end position="138"/>
    </location>
</feature>
<dbReference type="AlphaFoldDB" id="A0A914BV26"/>
<dbReference type="Pfam" id="PF00690">
    <property type="entry name" value="Cation_ATPase_N"/>
    <property type="match status" value="1"/>
</dbReference>